<organism evidence="6 7">
    <name type="scientific">Heterorhabditis bacteriophora</name>
    <name type="common">Entomopathogenic nematode worm</name>
    <dbReference type="NCBI Taxonomy" id="37862"/>
    <lineage>
        <taxon>Eukaryota</taxon>
        <taxon>Metazoa</taxon>
        <taxon>Ecdysozoa</taxon>
        <taxon>Nematoda</taxon>
        <taxon>Chromadorea</taxon>
        <taxon>Rhabditida</taxon>
        <taxon>Rhabditina</taxon>
        <taxon>Rhabditomorpha</taxon>
        <taxon>Strongyloidea</taxon>
        <taxon>Heterorhabditidae</taxon>
        <taxon>Heterorhabditis</taxon>
    </lineage>
</organism>
<evidence type="ECO:0000313" key="7">
    <source>
        <dbReference type="WBParaSite" id="Hba_19357"/>
    </source>
</evidence>
<name>A0A1I7XNJ1_HETBA</name>
<dbReference type="GO" id="GO:0097621">
    <property type="term" value="F:monoamine oxidase activity"/>
    <property type="evidence" value="ECO:0007669"/>
    <property type="project" value="UniProtKB-EC"/>
</dbReference>
<dbReference type="InterPro" id="IPR050703">
    <property type="entry name" value="Flavin_MAO"/>
</dbReference>
<comment type="subcellular location">
    <subcellularLocation>
        <location evidence="1">Mitochondrion outer membrane</location>
        <topology evidence="1">Single-pass type IV membrane protein</topology>
        <orientation evidence="1">Cytoplasmic side</orientation>
    </subcellularLocation>
</comment>
<feature type="domain" description="Amine oxidase" evidence="5">
    <location>
        <begin position="15"/>
        <end position="194"/>
    </location>
</feature>
<dbReference type="Gene3D" id="3.50.50.60">
    <property type="entry name" value="FAD/NAD(P)-binding domain"/>
    <property type="match status" value="1"/>
</dbReference>
<dbReference type="Proteomes" id="UP000095283">
    <property type="component" value="Unplaced"/>
</dbReference>
<reference evidence="7" key="1">
    <citation type="submission" date="2016-11" db="UniProtKB">
        <authorList>
            <consortium name="WormBaseParasite"/>
        </authorList>
    </citation>
    <scope>IDENTIFICATION</scope>
</reference>
<evidence type="ECO:0000256" key="3">
    <source>
        <dbReference type="ARBA" id="ARBA00012804"/>
    </source>
</evidence>
<dbReference type="PANTHER" id="PTHR43563:SF18">
    <property type="entry name" value="AMINE OXIDASE DOMAIN-CONTAINING PROTEIN"/>
    <property type="match status" value="1"/>
</dbReference>
<dbReference type="WBParaSite" id="Hba_19357">
    <property type="protein sequence ID" value="Hba_19357"/>
    <property type="gene ID" value="Hba_19357"/>
</dbReference>
<evidence type="ECO:0000259" key="5">
    <source>
        <dbReference type="Pfam" id="PF01593"/>
    </source>
</evidence>
<dbReference type="SUPFAM" id="SSF51905">
    <property type="entry name" value="FAD/NAD(P)-binding domain"/>
    <property type="match status" value="1"/>
</dbReference>
<dbReference type="PANTHER" id="PTHR43563">
    <property type="entry name" value="AMINE OXIDASE"/>
    <property type="match status" value="1"/>
</dbReference>
<dbReference type="Pfam" id="PF01593">
    <property type="entry name" value="Amino_oxidase"/>
    <property type="match status" value="1"/>
</dbReference>
<dbReference type="AlphaFoldDB" id="A0A1I7XNJ1"/>
<comment type="similarity">
    <text evidence="2">Belongs to the flavin monoamine oxidase family.</text>
</comment>
<comment type="catalytic activity">
    <reaction evidence="4">
        <text>a secondary aliphatic amine + O2 + H2O = a primary amine + an aldehyde + H2O2</text>
        <dbReference type="Rhea" id="RHEA:26414"/>
        <dbReference type="ChEBI" id="CHEBI:15377"/>
        <dbReference type="ChEBI" id="CHEBI:15379"/>
        <dbReference type="ChEBI" id="CHEBI:16240"/>
        <dbReference type="ChEBI" id="CHEBI:17478"/>
        <dbReference type="ChEBI" id="CHEBI:58855"/>
        <dbReference type="ChEBI" id="CHEBI:65296"/>
        <dbReference type="EC" id="1.4.3.4"/>
    </reaction>
</comment>
<proteinExistence type="inferred from homology"/>
<evidence type="ECO:0000256" key="4">
    <source>
        <dbReference type="ARBA" id="ARBA00048448"/>
    </source>
</evidence>
<evidence type="ECO:0000256" key="1">
    <source>
        <dbReference type="ARBA" id="ARBA00004362"/>
    </source>
</evidence>
<protein>
    <recommendedName>
        <fullName evidence="3">monoamine oxidase</fullName>
        <ecNumber evidence="3">1.4.3.4</ecNumber>
    </recommendedName>
</protein>
<evidence type="ECO:0000256" key="2">
    <source>
        <dbReference type="ARBA" id="ARBA00005995"/>
    </source>
</evidence>
<dbReference type="InterPro" id="IPR036188">
    <property type="entry name" value="FAD/NAD-bd_sf"/>
</dbReference>
<dbReference type="InterPro" id="IPR002937">
    <property type="entry name" value="Amino_oxidase"/>
</dbReference>
<keyword evidence="6" id="KW-1185">Reference proteome</keyword>
<dbReference type="EC" id="1.4.3.4" evidence="3"/>
<dbReference type="GO" id="GO:0005741">
    <property type="term" value="C:mitochondrial outer membrane"/>
    <property type="evidence" value="ECO:0007669"/>
    <property type="project" value="UniProtKB-SubCell"/>
</dbReference>
<sequence length="570" mass="63518">MTLLDVRSLASMSVEDFERQGNLTRIDTDSLNRLLQVPTLFDSPESKISALQVLLTASSENVTVGDMLRNYGHGSSLLVNDGMYQMTRTIADGLNIQYNERVISIDEVSSPVLIRTVSSSFAARKVIVTVPPAVVSSIQFTPTLDNGFGSFLEAYTPAGNAYYFTLTYKSAFWRLQGKNGQVIYTSSAGPILWLTTFDVGKASNCCTSLHDIQFSSDPLAFGSIGVLRPSFDVSTLQYLKGIYNRNHLIFSSAELSNVSLGLMNGAVYSGKLAATTIITQINKKNGMNNLSFSRKHQSFNSIFLDTIPILNHNEANQIPISFDKPQFDAPVEEFNSTTYNTTTFPYHTSSHYPPENGASLRPVPSLYSADHTAGPRDFHYETSSHYPEVSTPEPITYKHFSLGNLGNENNKMADYVDTRKAFVYRTSTHYPSTESIETVTYKHFSLGNQVVKDKEDKSGASNFELDTPIATEPSALKQPLYATTFDYHTSTNYPLSDDVETTTYKHFSLGNLNDTKDRFRSRTERRLHFFLLLLAKLVRWITVQQLSSKILTGKEIPSDKNSLSVTSAKR</sequence>
<accession>A0A1I7XNJ1</accession>
<evidence type="ECO:0000313" key="6">
    <source>
        <dbReference type="Proteomes" id="UP000095283"/>
    </source>
</evidence>